<protein>
    <submittedName>
        <fullName evidence="1">Uncharacterized protein</fullName>
    </submittedName>
</protein>
<evidence type="ECO:0000313" key="1">
    <source>
        <dbReference type="EMBL" id="KAK8027089.1"/>
    </source>
</evidence>
<reference evidence="1 2" key="1">
    <citation type="submission" date="2023-01" db="EMBL/GenBank/DDBJ databases">
        <title>Analysis of 21 Apiospora genomes using comparative genomics revels a genus with tremendous synthesis potential of carbohydrate active enzymes and secondary metabolites.</title>
        <authorList>
            <person name="Sorensen T."/>
        </authorList>
    </citation>
    <scope>NUCLEOTIDE SEQUENCE [LARGE SCALE GENOMIC DNA]</scope>
    <source>
        <strain evidence="1 2">CBS 20057</strain>
    </source>
</reference>
<gene>
    <name evidence="1" type="ORF">PG991_004145</name>
</gene>
<dbReference type="Proteomes" id="UP001396898">
    <property type="component" value="Unassembled WGS sequence"/>
</dbReference>
<keyword evidence="2" id="KW-1185">Reference proteome</keyword>
<dbReference type="EMBL" id="JAQQWI010000007">
    <property type="protein sequence ID" value="KAK8027089.1"/>
    <property type="molecule type" value="Genomic_DNA"/>
</dbReference>
<comment type="caution">
    <text evidence="1">The sequence shown here is derived from an EMBL/GenBank/DDBJ whole genome shotgun (WGS) entry which is preliminary data.</text>
</comment>
<proteinExistence type="predicted"/>
<organism evidence="1 2">
    <name type="scientific">Apiospora marii</name>
    <dbReference type="NCBI Taxonomy" id="335849"/>
    <lineage>
        <taxon>Eukaryota</taxon>
        <taxon>Fungi</taxon>
        <taxon>Dikarya</taxon>
        <taxon>Ascomycota</taxon>
        <taxon>Pezizomycotina</taxon>
        <taxon>Sordariomycetes</taxon>
        <taxon>Xylariomycetidae</taxon>
        <taxon>Amphisphaeriales</taxon>
        <taxon>Apiosporaceae</taxon>
        <taxon>Apiospora</taxon>
    </lineage>
</organism>
<accession>A0ABR1S799</accession>
<sequence>MCTSAHFRSRACGHHWLQIEAACYPGLGFNNCDTFGDGVAREGSPVVAVDTLCPACLRPGLYDKNTVRMILEIKNRCRWGFGPDKRDFGVDCCVM</sequence>
<evidence type="ECO:0000313" key="2">
    <source>
        <dbReference type="Proteomes" id="UP001396898"/>
    </source>
</evidence>
<name>A0ABR1S799_9PEZI</name>